<accession>A0ABZ2UMP3</accession>
<dbReference type="Proteomes" id="UP001623852">
    <property type="component" value="Chromosome"/>
</dbReference>
<keyword evidence="2" id="KW-1185">Reference proteome</keyword>
<reference evidence="1 2" key="1">
    <citation type="submission" date="2024-03" db="EMBL/GenBank/DDBJ databases">
        <title>Flavobacterium soyae.</title>
        <authorList>
            <person name="Zheng W."/>
        </authorList>
    </citation>
    <scope>NUCLEOTIDE SEQUENCE [LARGE SCALE GENOMIC DNA]</scope>
    <source>
        <strain evidence="1 2">55</strain>
    </source>
</reference>
<protein>
    <submittedName>
        <fullName evidence="1">Uncharacterized protein</fullName>
    </submittedName>
</protein>
<dbReference type="EMBL" id="CP150845">
    <property type="protein sequence ID" value="WYZ21936.1"/>
    <property type="molecule type" value="Genomic_DNA"/>
</dbReference>
<proteinExistence type="predicted"/>
<sequence>MSNNKYNSAIPYNDLPLLPPQAEIGNTVILKKQLQQVELYQN</sequence>
<dbReference type="RefSeq" id="WP_406845536.1">
    <property type="nucleotide sequence ID" value="NZ_CP150845.1"/>
</dbReference>
<evidence type="ECO:0000313" key="1">
    <source>
        <dbReference type="EMBL" id="WYZ21936.1"/>
    </source>
</evidence>
<evidence type="ECO:0000313" key="2">
    <source>
        <dbReference type="Proteomes" id="UP001623852"/>
    </source>
</evidence>
<name>A0ABZ2UMP3_9FLAO</name>
<organism evidence="1 2">
    <name type="scientific">Flavobacterium soyae</name>
    <dbReference type="NCBI Taxonomy" id="2903098"/>
    <lineage>
        <taxon>Bacteria</taxon>
        <taxon>Pseudomonadati</taxon>
        <taxon>Bacteroidota</taxon>
        <taxon>Flavobacteriia</taxon>
        <taxon>Flavobacteriales</taxon>
        <taxon>Flavobacteriaceae</taxon>
        <taxon>Flavobacterium</taxon>
    </lineage>
</organism>
<gene>
    <name evidence="1" type="ORF">AABD74_10825</name>
</gene>